<feature type="domain" description="W2" evidence="2">
    <location>
        <begin position="383"/>
        <end position="614"/>
    </location>
</feature>
<evidence type="ECO:0000256" key="1">
    <source>
        <dbReference type="SAM" id="MobiDB-lite"/>
    </source>
</evidence>
<dbReference type="OrthoDB" id="546611at2759"/>
<evidence type="ECO:0000259" key="2">
    <source>
        <dbReference type="PROSITE" id="PS51363"/>
    </source>
</evidence>
<organism evidence="3 4">
    <name type="scientific">Gonium pectorale</name>
    <name type="common">Green alga</name>
    <dbReference type="NCBI Taxonomy" id="33097"/>
    <lineage>
        <taxon>Eukaryota</taxon>
        <taxon>Viridiplantae</taxon>
        <taxon>Chlorophyta</taxon>
        <taxon>core chlorophytes</taxon>
        <taxon>Chlorophyceae</taxon>
        <taxon>CS clade</taxon>
        <taxon>Chlamydomonadales</taxon>
        <taxon>Volvocaceae</taxon>
        <taxon>Gonium</taxon>
    </lineage>
</organism>
<keyword evidence="4" id="KW-1185">Reference proteome</keyword>
<sequence>MRADGAQEPYELPLCRLSVHDAVSGQQVAVSPLELFDDAAQLGATLGRNPRARVLLLRHFAPEQANDLLRLGAAKAAAAAAGEEGEEGADESWKVLEQDVRGLRSELLEPELVRLAAEAPAAAAAGAGADAVAAGASRFEALRDAWRQPAKAANSLSDVLSQKGVTLVATLEPRRVALELAGRWTDEARWAEEARAVRAKVREAAAAKRAADKARERAAKRGDEDGGGRAGGRDDGLGGAGRVRLRPGVEVWADEADEVADSDTLVMLSKGVAYAGSKGVEPLVKQLYQQALLYIPERADVRPPLHTLVVDYSAVYGTDCPAVDTIVLCADLGERLSWEDHQQFLGRLRRDGTAVYPSMELLRRAALGGGVRQWEQRRRRREDRQRAAVEAVLAPHVAPAATPNSAAAAADGGDATTAAARELLRLVRPGNFTRSDVGRLVLAAALRDLVAPAPPLAGDAATADAAAAAVAEAPERELGVAAVKRLQRWGRTSPVGILERLRLERPGEQRRLVEALEELCVAAPEDGGAAAAPPPATARLLPFAARLLQELANEDLVERPALDEWCAEAERRAGPTGGPPPAAGSAAARGAAFRQAAVRVRDWLAENESDEEGEGSDEE</sequence>
<accession>A0A150GWR7</accession>
<proteinExistence type="predicted"/>
<dbReference type="Proteomes" id="UP000075714">
    <property type="component" value="Unassembled WGS sequence"/>
</dbReference>
<evidence type="ECO:0000313" key="3">
    <source>
        <dbReference type="EMBL" id="KXZ54118.1"/>
    </source>
</evidence>
<protein>
    <recommendedName>
        <fullName evidence="2">W2 domain-containing protein</fullName>
    </recommendedName>
</protein>
<dbReference type="AlphaFoldDB" id="A0A150GWR7"/>
<evidence type="ECO:0000313" key="4">
    <source>
        <dbReference type="Proteomes" id="UP000075714"/>
    </source>
</evidence>
<dbReference type="InterPro" id="IPR003307">
    <property type="entry name" value="W2_domain"/>
</dbReference>
<comment type="caution">
    <text evidence="3">The sequence shown here is derived from an EMBL/GenBank/DDBJ whole genome shotgun (WGS) entry which is preliminary data.</text>
</comment>
<dbReference type="PROSITE" id="PS51363">
    <property type="entry name" value="W2"/>
    <property type="match status" value="1"/>
</dbReference>
<gene>
    <name evidence="3" type="ORF">GPECTOR_5g22</name>
</gene>
<name>A0A150GWR7_GONPE</name>
<dbReference type="STRING" id="33097.A0A150GWR7"/>
<feature type="compositionally biased region" description="Basic and acidic residues" evidence="1">
    <location>
        <begin position="210"/>
        <end position="236"/>
    </location>
</feature>
<feature type="region of interest" description="Disordered" evidence="1">
    <location>
        <begin position="210"/>
        <end position="241"/>
    </location>
</feature>
<dbReference type="EMBL" id="LSYV01000006">
    <property type="protein sequence ID" value="KXZ54118.1"/>
    <property type="molecule type" value="Genomic_DNA"/>
</dbReference>
<dbReference type="Gene3D" id="1.25.40.180">
    <property type="match status" value="1"/>
</dbReference>
<feature type="region of interest" description="Disordered" evidence="1">
    <location>
        <begin position="570"/>
        <end position="591"/>
    </location>
</feature>
<reference evidence="4" key="1">
    <citation type="journal article" date="2016" name="Nat. Commun.">
        <title>The Gonium pectorale genome demonstrates co-option of cell cycle regulation during the evolution of multicellularity.</title>
        <authorList>
            <person name="Hanschen E.R."/>
            <person name="Marriage T.N."/>
            <person name="Ferris P.J."/>
            <person name="Hamaji T."/>
            <person name="Toyoda A."/>
            <person name="Fujiyama A."/>
            <person name="Neme R."/>
            <person name="Noguchi H."/>
            <person name="Minakuchi Y."/>
            <person name="Suzuki M."/>
            <person name="Kawai-Toyooka H."/>
            <person name="Smith D.R."/>
            <person name="Sparks H."/>
            <person name="Anderson J."/>
            <person name="Bakaric R."/>
            <person name="Luria V."/>
            <person name="Karger A."/>
            <person name="Kirschner M.W."/>
            <person name="Durand P.M."/>
            <person name="Michod R.E."/>
            <person name="Nozaki H."/>
            <person name="Olson B.J."/>
        </authorList>
    </citation>
    <scope>NUCLEOTIDE SEQUENCE [LARGE SCALE GENOMIC DNA]</scope>
    <source>
        <strain evidence="4">NIES-2863</strain>
    </source>
</reference>